<evidence type="ECO:0000256" key="4">
    <source>
        <dbReference type="ARBA" id="ARBA00022989"/>
    </source>
</evidence>
<protein>
    <recommendedName>
        <fullName evidence="9">Lysine transporter LysE</fullName>
    </recommendedName>
</protein>
<keyword evidence="8" id="KW-1185">Reference proteome</keyword>
<evidence type="ECO:0008006" key="9">
    <source>
        <dbReference type="Google" id="ProtNLM"/>
    </source>
</evidence>
<dbReference type="Proteomes" id="UP000838686">
    <property type="component" value="Unassembled WGS sequence"/>
</dbReference>
<feature type="transmembrane region" description="Helical" evidence="6">
    <location>
        <begin position="70"/>
        <end position="88"/>
    </location>
</feature>
<keyword evidence="2" id="KW-1003">Cell membrane</keyword>
<comment type="subcellular location">
    <subcellularLocation>
        <location evidence="1">Cell membrane</location>
        <topology evidence="1">Multi-pass membrane protein</topology>
    </subcellularLocation>
</comment>
<evidence type="ECO:0000313" key="7">
    <source>
        <dbReference type="EMBL" id="CAH1189986.1"/>
    </source>
</evidence>
<comment type="caution">
    <text evidence="7">The sequence shown here is derived from an EMBL/GenBank/DDBJ whole genome shotgun (WGS) entry which is preliminary data.</text>
</comment>
<organism evidence="7 8">
    <name type="scientific">Paenibacillus plantiphilus</name>
    <dbReference type="NCBI Taxonomy" id="2905650"/>
    <lineage>
        <taxon>Bacteria</taxon>
        <taxon>Bacillati</taxon>
        <taxon>Bacillota</taxon>
        <taxon>Bacilli</taxon>
        <taxon>Bacillales</taxon>
        <taxon>Paenibacillaceae</taxon>
        <taxon>Paenibacillus</taxon>
    </lineage>
</organism>
<dbReference type="EMBL" id="CAKMMF010000001">
    <property type="protein sequence ID" value="CAH1189986.1"/>
    <property type="molecule type" value="Genomic_DNA"/>
</dbReference>
<dbReference type="PANTHER" id="PTHR30086:SF20">
    <property type="entry name" value="ARGININE EXPORTER PROTEIN ARGO-RELATED"/>
    <property type="match status" value="1"/>
</dbReference>
<feature type="transmembrane region" description="Helical" evidence="6">
    <location>
        <begin position="152"/>
        <end position="173"/>
    </location>
</feature>
<evidence type="ECO:0000256" key="3">
    <source>
        <dbReference type="ARBA" id="ARBA00022692"/>
    </source>
</evidence>
<feature type="transmembrane region" description="Helical" evidence="6">
    <location>
        <begin position="115"/>
        <end position="140"/>
    </location>
</feature>
<name>A0ABN8FWA0_9BACL</name>
<evidence type="ECO:0000256" key="1">
    <source>
        <dbReference type="ARBA" id="ARBA00004651"/>
    </source>
</evidence>
<feature type="transmembrane region" description="Helical" evidence="6">
    <location>
        <begin position="6"/>
        <end position="28"/>
    </location>
</feature>
<sequence length="212" mass="23260">MELLLPFIKGFLFSLSLCCDLGMVNVAMIKTGLEKGFRQAFMLGFGSCFGDLTYLILSLLGVAVIFQIPFIRWVLWIGGTIVLAYLTFQMIKKTLKPDKLELDNDGAASRSGKKYFLWGLGLALSSPSVILWFVVVAGPLLATFEVRESRTLIIFISGFFIAGLLWSAFIAILSGISRKRASVGFVRVVSLVSAAIFLVLTVKVFIDGLQSL</sequence>
<evidence type="ECO:0000313" key="8">
    <source>
        <dbReference type="Proteomes" id="UP000838686"/>
    </source>
</evidence>
<proteinExistence type="predicted"/>
<dbReference type="PANTHER" id="PTHR30086">
    <property type="entry name" value="ARGININE EXPORTER PROTEIN ARGO"/>
    <property type="match status" value="1"/>
</dbReference>
<gene>
    <name evidence="7" type="ORF">PAECIP111893_00070</name>
</gene>
<feature type="transmembrane region" description="Helical" evidence="6">
    <location>
        <begin position="185"/>
        <end position="206"/>
    </location>
</feature>
<evidence type="ECO:0000256" key="2">
    <source>
        <dbReference type="ARBA" id="ARBA00022475"/>
    </source>
</evidence>
<dbReference type="RefSeq" id="WP_236338231.1">
    <property type="nucleotide sequence ID" value="NZ_CAKMMF010000001.1"/>
</dbReference>
<keyword evidence="4 6" id="KW-1133">Transmembrane helix</keyword>
<dbReference type="Pfam" id="PF01810">
    <property type="entry name" value="LysE"/>
    <property type="match status" value="1"/>
</dbReference>
<keyword evidence="3 6" id="KW-0812">Transmembrane</keyword>
<dbReference type="InterPro" id="IPR001123">
    <property type="entry name" value="LeuE-type"/>
</dbReference>
<evidence type="ECO:0000256" key="5">
    <source>
        <dbReference type="ARBA" id="ARBA00023136"/>
    </source>
</evidence>
<keyword evidence="5 6" id="KW-0472">Membrane</keyword>
<accession>A0ABN8FWA0</accession>
<feature type="transmembrane region" description="Helical" evidence="6">
    <location>
        <begin position="40"/>
        <end position="64"/>
    </location>
</feature>
<reference evidence="7" key="1">
    <citation type="submission" date="2022-01" db="EMBL/GenBank/DDBJ databases">
        <authorList>
            <person name="Criscuolo A."/>
        </authorList>
    </citation>
    <scope>NUCLEOTIDE SEQUENCE</scope>
    <source>
        <strain evidence="7">CIP111893</strain>
    </source>
</reference>
<evidence type="ECO:0000256" key="6">
    <source>
        <dbReference type="SAM" id="Phobius"/>
    </source>
</evidence>